<proteinExistence type="predicted"/>
<dbReference type="AlphaFoldDB" id="A0A915KDL7"/>
<dbReference type="Proteomes" id="UP000887565">
    <property type="component" value="Unplaced"/>
</dbReference>
<sequence length="80" mass="9182">MQTFLSARYDLEKVVLKTVSGKLDHDYDMSLPTEKFQKLFDDIVSGCFIVPRSRFEESQLSDSGPYPDNRPDTYIAQCVV</sequence>
<evidence type="ECO:0000313" key="1">
    <source>
        <dbReference type="Proteomes" id="UP000887565"/>
    </source>
</evidence>
<organism evidence="1 2">
    <name type="scientific">Romanomermis culicivorax</name>
    <name type="common">Nematode worm</name>
    <dbReference type="NCBI Taxonomy" id="13658"/>
    <lineage>
        <taxon>Eukaryota</taxon>
        <taxon>Metazoa</taxon>
        <taxon>Ecdysozoa</taxon>
        <taxon>Nematoda</taxon>
        <taxon>Enoplea</taxon>
        <taxon>Dorylaimia</taxon>
        <taxon>Mermithida</taxon>
        <taxon>Mermithoidea</taxon>
        <taxon>Mermithidae</taxon>
        <taxon>Romanomermis</taxon>
    </lineage>
</organism>
<accession>A0A915KDL7</accession>
<protein>
    <submittedName>
        <fullName evidence="2">Uncharacterized protein</fullName>
    </submittedName>
</protein>
<dbReference type="WBParaSite" id="nRc.2.0.1.t36465-RA">
    <property type="protein sequence ID" value="nRc.2.0.1.t36465-RA"/>
    <property type="gene ID" value="nRc.2.0.1.g36465"/>
</dbReference>
<evidence type="ECO:0000313" key="2">
    <source>
        <dbReference type="WBParaSite" id="nRc.2.0.1.t36465-RA"/>
    </source>
</evidence>
<reference evidence="2" key="1">
    <citation type="submission" date="2022-11" db="UniProtKB">
        <authorList>
            <consortium name="WormBaseParasite"/>
        </authorList>
    </citation>
    <scope>IDENTIFICATION</scope>
</reference>
<keyword evidence="1" id="KW-1185">Reference proteome</keyword>
<name>A0A915KDL7_ROMCU</name>